<gene>
    <name evidence="1" type="ORF">GCM10023198_02780</name>
</gene>
<dbReference type="EMBL" id="BAABHM010000002">
    <property type="protein sequence ID" value="GAA4687869.1"/>
    <property type="molecule type" value="Genomic_DNA"/>
</dbReference>
<comment type="caution">
    <text evidence="1">The sequence shown here is derived from an EMBL/GenBank/DDBJ whole genome shotgun (WGS) entry which is preliminary data.</text>
</comment>
<dbReference type="Proteomes" id="UP001500843">
    <property type="component" value="Unassembled WGS sequence"/>
</dbReference>
<keyword evidence="2" id="KW-1185">Reference proteome</keyword>
<name>A0ABP8WE60_9MICO</name>
<organism evidence="1 2">
    <name type="scientific">Promicromonospora umidemergens</name>
    <dbReference type="NCBI Taxonomy" id="629679"/>
    <lineage>
        <taxon>Bacteria</taxon>
        <taxon>Bacillati</taxon>
        <taxon>Actinomycetota</taxon>
        <taxon>Actinomycetes</taxon>
        <taxon>Micrococcales</taxon>
        <taxon>Promicromonosporaceae</taxon>
        <taxon>Promicromonospora</taxon>
    </lineage>
</organism>
<dbReference type="RefSeq" id="WP_253877165.1">
    <property type="nucleotide sequence ID" value="NZ_JAMTCT010000030.1"/>
</dbReference>
<sequence>MTTTKISLTTFAHWFPLVPRPRPVALPVADRIAALRNGAERAGQDDGDLAAATAVLNRAALLLSDTGHPDYARDLCWRQFEIFREHAPLPGTPATWALQPVVNIARLHIRNGQGEQAHTVLRTLHEAAIQPGVVVIDGVPIDLDQLAVPDAAAEIARFTWTTLLADGTRALTSIGRWADATAYAEQHHGIGERLFDGRQAAILAQLDAGSPDQAFSLLDDTHIEELWEYAVAACLRSVCLAITGRPVSLNLGDVVRLISALDAAQALIVFRVRVVLLLLQHTTARPGQLAEIIEGLVAQADGYTARDLLTADGIIVSLTDGNRRALTAVVDESVTQEVLSLDGVEQIMGAVHTAEQTLDELLGRAPVGARAPQPAKV</sequence>
<accession>A0ABP8WE60</accession>
<evidence type="ECO:0000313" key="1">
    <source>
        <dbReference type="EMBL" id="GAA4687869.1"/>
    </source>
</evidence>
<protein>
    <submittedName>
        <fullName evidence="1">Uncharacterized protein</fullName>
    </submittedName>
</protein>
<evidence type="ECO:0000313" key="2">
    <source>
        <dbReference type="Proteomes" id="UP001500843"/>
    </source>
</evidence>
<reference evidence="2" key="1">
    <citation type="journal article" date="2019" name="Int. J. Syst. Evol. Microbiol.">
        <title>The Global Catalogue of Microorganisms (GCM) 10K type strain sequencing project: providing services to taxonomists for standard genome sequencing and annotation.</title>
        <authorList>
            <consortium name="The Broad Institute Genomics Platform"/>
            <consortium name="The Broad Institute Genome Sequencing Center for Infectious Disease"/>
            <person name="Wu L."/>
            <person name="Ma J."/>
        </authorList>
    </citation>
    <scope>NUCLEOTIDE SEQUENCE [LARGE SCALE GENOMIC DNA]</scope>
    <source>
        <strain evidence="2">JCM 17975</strain>
    </source>
</reference>
<proteinExistence type="predicted"/>